<dbReference type="AlphaFoldDB" id="A0AAV5ATR2"/>
<dbReference type="PANTHER" id="PTHR23514">
    <property type="entry name" value="BYPASS OF STOP CODON PROTEIN 6"/>
    <property type="match status" value="1"/>
</dbReference>
<feature type="transmembrane region" description="Helical" evidence="8">
    <location>
        <begin position="74"/>
        <end position="89"/>
    </location>
</feature>
<dbReference type="InterPro" id="IPR051788">
    <property type="entry name" value="MFS_Transporter"/>
</dbReference>
<keyword evidence="3" id="KW-0813">Transport</keyword>
<feature type="transmembrane region" description="Helical" evidence="8">
    <location>
        <begin position="439"/>
        <end position="459"/>
    </location>
</feature>
<sequence length="467" mass="50660">MSTTAVETITSKGIPTTASESIFLTSLRPAGNRSTTKLDGDEETNPQPAPAVIPTTVRRELDPTEFAKVKRRENFQFAALCIPLFLGGYNDGSTGPLLPTIQKTYHVSFAIVSLIFVCSCIGFVSGAFSNVWFTERFGFGKTIALGAFIQIIGYTLMVPQPPYPVFVIGYAINGFGISLQNAQSNGFVTTMYDSKTKMNFLHAAYGFGGFTAPLIATQFADIRRWSLYYCSSLGLSIFTFIVLALVFKFQSQDDLLAKNGHPPSEKVVHPAQHSTMRQIMGLGAVHTMAIYLLVYVGVEVTIGGWIVTYIIDKRGGGPNSGYISSGFFGGLMLGRMVLHFVTRFIQEKHAVYLYAVLCLALELTIWLVPSLIGNAISVSFIGFSLGPLYPVTMNRAGQVIPQRLLTGSIGWMAGFGQAGSALLPFITGALASKFGISSLQPFVIADILIMIALWAVVGWQGRGQRLD</sequence>
<dbReference type="FunFam" id="1.20.1250.20:FF:000286">
    <property type="entry name" value="MFS efflux transporter"/>
    <property type="match status" value="1"/>
</dbReference>
<dbReference type="GO" id="GO:0016020">
    <property type="term" value="C:membrane"/>
    <property type="evidence" value="ECO:0007669"/>
    <property type="project" value="TreeGrafter"/>
</dbReference>
<feature type="domain" description="Major facilitator superfamily (MFS) profile" evidence="9">
    <location>
        <begin position="76"/>
        <end position="464"/>
    </location>
</feature>
<feature type="transmembrane region" description="Helical" evidence="8">
    <location>
        <begin position="404"/>
        <end position="427"/>
    </location>
</feature>
<evidence type="ECO:0000256" key="5">
    <source>
        <dbReference type="ARBA" id="ARBA00022989"/>
    </source>
</evidence>
<comment type="similarity">
    <text evidence="2">Belongs to the major facilitator superfamily.</text>
</comment>
<feature type="region of interest" description="Disordered" evidence="7">
    <location>
        <begin position="30"/>
        <end position="50"/>
    </location>
</feature>
<comment type="caution">
    <text evidence="10">The sequence shown here is derived from an EMBL/GenBank/DDBJ whole genome shotgun (WGS) entry which is preliminary data.</text>
</comment>
<feature type="transmembrane region" description="Helical" evidence="8">
    <location>
        <begin position="109"/>
        <end position="132"/>
    </location>
</feature>
<keyword evidence="5 8" id="KW-1133">Transmembrane helix</keyword>
<organism evidence="10 11">
    <name type="scientific">Clathrus columnatus</name>
    <dbReference type="NCBI Taxonomy" id="1419009"/>
    <lineage>
        <taxon>Eukaryota</taxon>
        <taxon>Fungi</taxon>
        <taxon>Dikarya</taxon>
        <taxon>Basidiomycota</taxon>
        <taxon>Agaricomycotina</taxon>
        <taxon>Agaricomycetes</taxon>
        <taxon>Phallomycetidae</taxon>
        <taxon>Phallales</taxon>
        <taxon>Clathraceae</taxon>
        <taxon>Clathrus</taxon>
    </lineage>
</organism>
<proteinExistence type="inferred from homology"/>
<keyword evidence="4 8" id="KW-0812">Transmembrane</keyword>
<dbReference type="Gene3D" id="1.20.1250.20">
    <property type="entry name" value="MFS general substrate transporter like domains"/>
    <property type="match status" value="2"/>
</dbReference>
<dbReference type="EMBL" id="BPWL01000011">
    <property type="protein sequence ID" value="GJJ15711.1"/>
    <property type="molecule type" value="Genomic_DNA"/>
</dbReference>
<keyword evidence="6 8" id="KW-0472">Membrane</keyword>
<feature type="transmembrane region" description="Helical" evidence="8">
    <location>
        <begin position="163"/>
        <end position="179"/>
    </location>
</feature>
<evidence type="ECO:0000313" key="10">
    <source>
        <dbReference type="EMBL" id="GJJ15711.1"/>
    </source>
</evidence>
<comment type="subcellular location">
    <subcellularLocation>
        <location evidence="1">Endomembrane system</location>
        <topology evidence="1">Multi-pass membrane protein</topology>
    </subcellularLocation>
</comment>
<feature type="transmembrane region" description="Helical" evidence="8">
    <location>
        <begin position="350"/>
        <end position="368"/>
    </location>
</feature>
<dbReference type="PROSITE" id="PS50850">
    <property type="entry name" value="MFS"/>
    <property type="match status" value="1"/>
</dbReference>
<evidence type="ECO:0000256" key="7">
    <source>
        <dbReference type="SAM" id="MobiDB-lite"/>
    </source>
</evidence>
<accession>A0AAV5ATR2</accession>
<dbReference type="PANTHER" id="PTHR23514:SF3">
    <property type="entry name" value="BYPASS OF STOP CODON PROTEIN 6"/>
    <property type="match status" value="1"/>
</dbReference>
<dbReference type="GO" id="GO:0022857">
    <property type="term" value="F:transmembrane transporter activity"/>
    <property type="evidence" value="ECO:0007669"/>
    <property type="project" value="InterPro"/>
</dbReference>
<feature type="transmembrane region" description="Helical" evidence="8">
    <location>
        <begin position="226"/>
        <end position="247"/>
    </location>
</feature>
<dbReference type="Pfam" id="PF07690">
    <property type="entry name" value="MFS_1"/>
    <property type="match status" value="1"/>
</dbReference>
<feature type="transmembrane region" description="Helical" evidence="8">
    <location>
        <begin position="139"/>
        <end position="157"/>
    </location>
</feature>
<reference evidence="10" key="1">
    <citation type="submission" date="2021-10" db="EMBL/GenBank/DDBJ databases">
        <title>De novo Genome Assembly of Clathrus columnatus (Basidiomycota, Fungi) Using Illumina and Nanopore Sequence Data.</title>
        <authorList>
            <person name="Ogiso-Tanaka E."/>
            <person name="Itagaki H."/>
            <person name="Hosoya T."/>
            <person name="Hosaka K."/>
        </authorList>
    </citation>
    <scope>NUCLEOTIDE SEQUENCE</scope>
    <source>
        <strain evidence="10">MO-923</strain>
    </source>
</reference>
<dbReference type="SUPFAM" id="SSF103473">
    <property type="entry name" value="MFS general substrate transporter"/>
    <property type="match status" value="1"/>
</dbReference>
<evidence type="ECO:0000256" key="4">
    <source>
        <dbReference type="ARBA" id="ARBA00022692"/>
    </source>
</evidence>
<evidence type="ECO:0000256" key="3">
    <source>
        <dbReference type="ARBA" id="ARBA00022448"/>
    </source>
</evidence>
<keyword evidence="11" id="KW-1185">Reference proteome</keyword>
<feature type="transmembrane region" description="Helical" evidence="8">
    <location>
        <begin position="289"/>
        <end position="310"/>
    </location>
</feature>
<evidence type="ECO:0000256" key="8">
    <source>
        <dbReference type="SAM" id="Phobius"/>
    </source>
</evidence>
<dbReference type="GO" id="GO:0012505">
    <property type="term" value="C:endomembrane system"/>
    <property type="evidence" value="ECO:0007669"/>
    <property type="project" value="UniProtKB-SubCell"/>
</dbReference>
<dbReference type="Proteomes" id="UP001050691">
    <property type="component" value="Unassembled WGS sequence"/>
</dbReference>
<feature type="transmembrane region" description="Helical" evidence="8">
    <location>
        <begin position="200"/>
        <end position="220"/>
    </location>
</feature>
<feature type="transmembrane region" description="Helical" evidence="8">
    <location>
        <begin position="322"/>
        <end position="338"/>
    </location>
</feature>
<name>A0AAV5ATR2_9AGAM</name>
<evidence type="ECO:0000256" key="2">
    <source>
        <dbReference type="ARBA" id="ARBA00008335"/>
    </source>
</evidence>
<feature type="transmembrane region" description="Helical" evidence="8">
    <location>
        <begin position="374"/>
        <end position="392"/>
    </location>
</feature>
<evidence type="ECO:0000313" key="11">
    <source>
        <dbReference type="Proteomes" id="UP001050691"/>
    </source>
</evidence>
<gene>
    <name evidence="10" type="ORF">Clacol_009989</name>
</gene>
<evidence type="ECO:0000259" key="9">
    <source>
        <dbReference type="PROSITE" id="PS50850"/>
    </source>
</evidence>
<evidence type="ECO:0000256" key="6">
    <source>
        <dbReference type="ARBA" id="ARBA00023136"/>
    </source>
</evidence>
<evidence type="ECO:0000256" key="1">
    <source>
        <dbReference type="ARBA" id="ARBA00004127"/>
    </source>
</evidence>
<protein>
    <recommendedName>
        <fullName evidence="9">Major facilitator superfamily (MFS) profile domain-containing protein</fullName>
    </recommendedName>
</protein>
<dbReference type="InterPro" id="IPR036259">
    <property type="entry name" value="MFS_trans_sf"/>
</dbReference>
<dbReference type="InterPro" id="IPR020846">
    <property type="entry name" value="MFS_dom"/>
</dbReference>
<dbReference type="InterPro" id="IPR011701">
    <property type="entry name" value="MFS"/>
</dbReference>